<evidence type="ECO:0000256" key="5">
    <source>
        <dbReference type="SAM" id="Phobius"/>
    </source>
</evidence>
<dbReference type="GO" id="GO:0008324">
    <property type="term" value="F:monoatomic cation transmembrane transporter activity"/>
    <property type="evidence" value="ECO:0007669"/>
    <property type="project" value="InterPro"/>
</dbReference>
<feature type="transmembrane region" description="Helical" evidence="5">
    <location>
        <begin position="50"/>
        <end position="69"/>
    </location>
</feature>
<evidence type="ECO:0000313" key="8">
    <source>
        <dbReference type="Proteomes" id="UP000233781"/>
    </source>
</evidence>
<organism evidence="7 8">
    <name type="scientific">Phycicoccus duodecadis</name>
    <dbReference type="NCBI Taxonomy" id="173053"/>
    <lineage>
        <taxon>Bacteria</taxon>
        <taxon>Bacillati</taxon>
        <taxon>Actinomycetota</taxon>
        <taxon>Actinomycetes</taxon>
        <taxon>Micrococcales</taxon>
        <taxon>Intrasporangiaceae</taxon>
        <taxon>Phycicoccus</taxon>
    </lineage>
</organism>
<evidence type="ECO:0000256" key="2">
    <source>
        <dbReference type="ARBA" id="ARBA00022692"/>
    </source>
</evidence>
<dbReference type="GO" id="GO:0016020">
    <property type="term" value="C:membrane"/>
    <property type="evidence" value="ECO:0007669"/>
    <property type="project" value="UniProtKB-SubCell"/>
</dbReference>
<accession>A0A2N3YMI2</accession>
<dbReference type="Proteomes" id="UP000233781">
    <property type="component" value="Unassembled WGS sequence"/>
</dbReference>
<proteinExistence type="predicted"/>
<feature type="transmembrane region" description="Helical" evidence="5">
    <location>
        <begin position="148"/>
        <end position="165"/>
    </location>
</feature>
<dbReference type="EMBL" id="PJNE01000001">
    <property type="protein sequence ID" value="PKW28063.1"/>
    <property type="molecule type" value="Genomic_DNA"/>
</dbReference>
<dbReference type="OrthoDB" id="3254729at2"/>
<feature type="transmembrane region" description="Helical" evidence="5">
    <location>
        <begin position="106"/>
        <end position="127"/>
    </location>
</feature>
<dbReference type="InterPro" id="IPR027469">
    <property type="entry name" value="Cation_efflux_TMD_sf"/>
</dbReference>
<evidence type="ECO:0000259" key="6">
    <source>
        <dbReference type="Pfam" id="PF01545"/>
    </source>
</evidence>
<feature type="transmembrane region" description="Helical" evidence="5">
    <location>
        <begin position="171"/>
        <end position="189"/>
    </location>
</feature>
<keyword evidence="3 5" id="KW-1133">Transmembrane helix</keyword>
<dbReference type="InterPro" id="IPR058533">
    <property type="entry name" value="Cation_efflux_TM"/>
</dbReference>
<dbReference type="SUPFAM" id="SSF161111">
    <property type="entry name" value="Cation efflux protein transmembrane domain-like"/>
    <property type="match status" value="1"/>
</dbReference>
<feature type="transmembrane region" description="Helical" evidence="5">
    <location>
        <begin position="17"/>
        <end position="44"/>
    </location>
</feature>
<dbReference type="AlphaFoldDB" id="A0A2N3YMI2"/>
<comment type="caution">
    <text evidence="7">The sequence shown here is derived from an EMBL/GenBank/DDBJ whole genome shotgun (WGS) entry which is preliminary data.</text>
</comment>
<keyword evidence="4 5" id="KW-0472">Membrane</keyword>
<feature type="domain" description="Cation efflux protein transmembrane" evidence="6">
    <location>
        <begin position="18"/>
        <end position="188"/>
    </location>
</feature>
<gene>
    <name evidence="7" type="ORF">ATL31_2918</name>
</gene>
<evidence type="ECO:0000256" key="3">
    <source>
        <dbReference type="ARBA" id="ARBA00022989"/>
    </source>
</evidence>
<dbReference type="Gene3D" id="1.20.1510.10">
    <property type="entry name" value="Cation efflux protein transmembrane domain"/>
    <property type="match status" value="1"/>
</dbReference>
<dbReference type="Pfam" id="PF01545">
    <property type="entry name" value="Cation_efflux"/>
    <property type="match status" value="1"/>
</dbReference>
<comment type="subcellular location">
    <subcellularLocation>
        <location evidence="1">Membrane</location>
        <topology evidence="1">Multi-pass membrane protein</topology>
    </subcellularLocation>
</comment>
<evidence type="ECO:0000256" key="4">
    <source>
        <dbReference type="ARBA" id="ARBA00023136"/>
    </source>
</evidence>
<evidence type="ECO:0000256" key="1">
    <source>
        <dbReference type="ARBA" id="ARBA00004141"/>
    </source>
</evidence>
<keyword evidence="8" id="KW-1185">Reference proteome</keyword>
<evidence type="ECO:0000313" key="7">
    <source>
        <dbReference type="EMBL" id="PKW28063.1"/>
    </source>
</evidence>
<feature type="transmembrane region" description="Helical" evidence="5">
    <location>
        <begin position="76"/>
        <end position="94"/>
    </location>
</feature>
<keyword evidence="2 5" id="KW-0812">Transmembrane</keyword>
<reference evidence="7 8" key="1">
    <citation type="submission" date="2017-12" db="EMBL/GenBank/DDBJ databases">
        <title>Sequencing the genomes of 1000 Actinobacteria strains.</title>
        <authorList>
            <person name="Klenk H.-P."/>
        </authorList>
    </citation>
    <scope>NUCLEOTIDE SEQUENCE [LARGE SCALE GENOMIC DNA]</scope>
    <source>
        <strain evidence="7 8">DSM 12806</strain>
    </source>
</reference>
<name>A0A2N3YMI2_9MICO</name>
<dbReference type="RefSeq" id="WP_101396483.1">
    <property type="nucleotide sequence ID" value="NZ_PJNE01000001.1"/>
</dbReference>
<sequence>MTPDAQLAAPSALRRTVLVVAGLNGAGFVVEAAVALAIGSVALVADSVDFLEDTSVNLLVALALGWPLAQRALAGRAMALVILVPALAAAWTAVQKVFDPVPPAAAPLAVTALGAALVNGLCALLLARVRHHGGSLGRAAWLSARNDVAVNLAVVAVAGVTVWTASGWPDLVLGVGIVALNATAAWEVWRLAGEERLAARALAGDELD</sequence>
<protein>
    <submittedName>
        <fullName evidence="7">Co/Zn/Cd efflux system component</fullName>
    </submittedName>
</protein>